<dbReference type="AlphaFoldDB" id="A0AA39TK96"/>
<name>A0AA39TK96_9PEZI</name>
<dbReference type="EMBL" id="JAULSR010000010">
    <property type="protein sequence ID" value="KAK0610339.1"/>
    <property type="molecule type" value="Genomic_DNA"/>
</dbReference>
<protein>
    <submittedName>
        <fullName evidence="2">Uncharacterized protein</fullName>
    </submittedName>
</protein>
<feature type="region of interest" description="Disordered" evidence="1">
    <location>
        <begin position="64"/>
        <end position="84"/>
    </location>
</feature>
<accession>A0AA39TK96</accession>
<evidence type="ECO:0000256" key="1">
    <source>
        <dbReference type="SAM" id="MobiDB-lite"/>
    </source>
</evidence>
<sequence length="230" mass="24632">MASKLWQKLLACSMNGSANVAGSRTAKAEGVDRGNVHSELLFFYSSLDGNTDDGGDYDPASVTSVPNPASDVVEPRTSLTSCGCDGPNTPDVGNYDVGNYDAHKHRNGTLKPWPHSKPFLPTTDARRNCMKLNLAHGTGHDIGSGYGLGGWFETKGTETLSFNRSGKLFFSYESGSLFRSIVQSADLLEYRARSLLEPFSGQGKHQEVGGWDLWILAQCGCGDGKGGSCL</sequence>
<comment type="caution">
    <text evidence="2">The sequence shown here is derived from an EMBL/GenBank/DDBJ whole genome shotgun (WGS) entry which is preliminary data.</text>
</comment>
<gene>
    <name evidence="2" type="ORF">B0T17DRAFT_511858</name>
</gene>
<evidence type="ECO:0000313" key="2">
    <source>
        <dbReference type="EMBL" id="KAK0610339.1"/>
    </source>
</evidence>
<reference evidence="2" key="1">
    <citation type="submission" date="2023-06" db="EMBL/GenBank/DDBJ databases">
        <title>Genome-scale phylogeny and comparative genomics of the fungal order Sordariales.</title>
        <authorList>
            <consortium name="Lawrence Berkeley National Laboratory"/>
            <person name="Hensen N."/>
            <person name="Bonometti L."/>
            <person name="Westerberg I."/>
            <person name="Brannstrom I.O."/>
            <person name="Guillou S."/>
            <person name="Cros-Aarteil S."/>
            <person name="Calhoun S."/>
            <person name="Haridas S."/>
            <person name="Kuo A."/>
            <person name="Mondo S."/>
            <person name="Pangilinan J."/>
            <person name="Riley R."/>
            <person name="LaButti K."/>
            <person name="Andreopoulos B."/>
            <person name="Lipzen A."/>
            <person name="Chen C."/>
            <person name="Yanf M."/>
            <person name="Daum C."/>
            <person name="Ng V."/>
            <person name="Clum A."/>
            <person name="Steindorff A."/>
            <person name="Ohm R."/>
            <person name="Martin F."/>
            <person name="Silar P."/>
            <person name="Natvig D."/>
            <person name="Lalanne C."/>
            <person name="Gautier V."/>
            <person name="Ament-velasquez S.L."/>
            <person name="Kruys A."/>
            <person name="Hutchinson M.I."/>
            <person name="Powell A.J."/>
            <person name="Barry K."/>
            <person name="Miller A.N."/>
            <person name="Grigoriev I.V."/>
            <person name="Debuchy R."/>
            <person name="Gladieux P."/>
            <person name="Thoren M.H."/>
            <person name="Johannesson H."/>
        </authorList>
    </citation>
    <scope>NUCLEOTIDE SEQUENCE</scope>
    <source>
        <strain evidence="2">SMH3391-2</strain>
    </source>
</reference>
<evidence type="ECO:0000313" key="3">
    <source>
        <dbReference type="Proteomes" id="UP001174934"/>
    </source>
</evidence>
<dbReference type="Proteomes" id="UP001174934">
    <property type="component" value="Unassembled WGS sequence"/>
</dbReference>
<proteinExistence type="predicted"/>
<organism evidence="2 3">
    <name type="scientific">Bombardia bombarda</name>
    <dbReference type="NCBI Taxonomy" id="252184"/>
    <lineage>
        <taxon>Eukaryota</taxon>
        <taxon>Fungi</taxon>
        <taxon>Dikarya</taxon>
        <taxon>Ascomycota</taxon>
        <taxon>Pezizomycotina</taxon>
        <taxon>Sordariomycetes</taxon>
        <taxon>Sordariomycetidae</taxon>
        <taxon>Sordariales</taxon>
        <taxon>Lasiosphaeriaceae</taxon>
        <taxon>Bombardia</taxon>
    </lineage>
</organism>
<keyword evidence="3" id="KW-1185">Reference proteome</keyword>